<dbReference type="Proteomes" id="UP001377972">
    <property type="component" value="Unassembled WGS sequence"/>
</dbReference>
<protein>
    <submittedName>
        <fullName evidence="2">Adenylate/guanylate cyclase domain-containing protein</fullName>
    </submittedName>
</protein>
<accession>A0ABU8SX86</accession>
<gene>
    <name evidence="2" type="ORF">PQI24_16570</name>
</gene>
<dbReference type="Gene3D" id="3.30.70.1230">
    <property type="entry name" value="Nucleotide cyclase"/>
    <property type="match status" value="1"/>
</dbReference>
<organism evidence="2 3">
    <name type="scientific">Pseudoalteromonas lipolytica</name>
    <dbReference type="NCBI Taxonomy" id="570156"/>
    <lineage>
        <taxon>Bacteria</taxon>
        <taxon>Pseudomonadati</taxon>
        <taxon>Pseudomonadota</taxon>
        <taxon>Gammaproteobacteria</taxon>
        <taxon>Alteromonadales</taxon>
        <taxon>Pseudoalteromonadaceae</taxon>
        <taxon>Pseudoalteromonas</taxon>
    </lineage>
</organism>
<comment type="caution">
    <text evidence="2">The sequence shown here is derived from an EMBL/GenBank/DDBJ whole genome shotgun (WGS) entry which is preliminary data.</text>
</comment>
<dbReference type="PROSITE" id="PS50125">
    <property type="entry name" value="GUANYLATE_CYCLASE_2"/>
    <property type="match status" value="1"/>
</dbReference>
<evidence type="ECO:0000313" key="2">
    <source>
        <dbReference type="EMBL" id="MEJ6497660.1"/>
    </source>
</evidence>
<evidence type="ECO:0000313" key="3">
    <source>
        <dbReference type="Proteomes" id="UP001377972"/>
    </source>
</evidence>
<dbReference type="InterPro" id="IPR001054">
    <property type="entry name" value="A/G_cyclase"/>
</dbReference>
<proteinExistence type="predicted"/>
<dbReference type="RefSeq" id="WP_339981560.1">
    <property type="nucleotide sequence ID" value="NZ_JAQPZS010000018.1"/>
</dbReference>
<sequence length="240" mass="27381">MKATHSTYDHDKSIERITEVLDASDNSFEEKNSIPSRDSLTYKNGYYVNCSALFVDIRDSKSLNEKHTRPVLAKIYKAYISELIAVLRDHDEVHEISIEGDSVWGVFNTPYKPDIDRLFSVAAKVSSLIDTLNIKLKKKKYSELKVGIGISYGSALLIKSGYKGSDINEVVWLGKLVGEAAKLCSFGNKEYYDKELMVSEVFYDNLSKDNQSLLTRNNYRNCYHGNIHNILMNNWVLENE</sequence>
<dbReference type="SUPFAM" id="SSF55073">
    <property type="entry name" value="Nucleotide cyclase"/>
    <property type="match status" value="1"/>
</dbReference>
<dbReference type="Pfam" id="PF00211">
    <property type="entry name" value="Guanylate_cyc"/>
    <property type="match status" value="1"/>
</dbReference>
<evidence type="ECO:0000259" key="1">
    <source>
        <dbReference type="PROSITE" id="PS50125"/>
    </source>
</evidence>
<reference evidence="2 3" key="1">
    <citation type="submission" date="2023-01" db="EMBL/GenBank/DDBJ databases">
        <title>Trichodesmium-associated heterotrophic epibiont bacteria.</title>
        <authorList>
            <person name="Cleveland C.S."/>
            <person name="Webb E.A."/>
        </authorList>
    </citation>
    <scope>NUCLEOTIDE SEQUENCE [LARGE SCALE GENOMIC DNA]</scope>
    <source>
        <strain evidence="2 3">USCH2</strain>
    </source>
</reference>
<name>A0ABU8SX86_9GAMM</name>
<feature type="domain" description="Guanylate cyclase" evidence="1">
    <location>
        <begin position="51"/>
        <end position="184"/>
    </location>
</feature>
<dbReference type="InterPro" id="IPR029787">
    <property type="entry name" value="Nucleotide_cyclase"/>
</dbReference>
<keyword evidence="3" id="KW-1185">Reference proteome</keyword>
<dbReference type="EMBL" id="JAQPZS010000018">
    <property type="protein sequence ID" value="MEJ6497660.1"/>
    <property type="molecule type" value="Genomic_DNA"/>
</dbReference>